<dbReference type="Proteomes" id="UP001164746">
    <property type="component" value="Chromosome 8"/>
</dbReference>
<protein>
    <submittedName>
        <fullName evidence="2">Uncharacterized protein</fullName>
    </submittedName>
</protein>
<reference evidence="2" key="1">
    <citation type="submission" date="2022-11" db="EMBL/GenBank/DDBJ databases">
        <title>Centuries of genome instability and evolution in soft-shell clam transmissible cancer (bioRxiv).</title>
        <authorList>
            <person name="Hart S.F.M."/>
            <person name="Yonemitsu M.A."/>
            <person name="Giersch R.M."/>
            <person name="Beal B.F."/>
            <person name="Arriagada G."/>
            <person name="Davis B.W."/>
            <person name="Ostrander E.A."/>
            <person name="Goff S.P."/>
            <person name="Metzger M.J."/>
        </authorList>
    </citation>
    <scope>NUCLEOTIDE SEQUENCE</scope>
    <source>
        <strain evidence="2">MELC-2E11</strain>
        <tissue evidence="2">Siphon/mantle</tissue>
    </source>
</reference>
<evidence type="ECO:0000256" key="1">
    <source>
        <dbReference type="SAM" id="MobiDB-lite"/>
    </source>
</evidence>
<name>A0ABY7ETY5_MYAAR</name>
<accession>A0ABY7ETY5</accession>
<dbReference type="InterPro" id="IPR027417">
    <property type="entry name" value="P-loop_NTPase"/>
</dbReference>
<dbReference type="EMBL" id="CP111019">
    <property type="protein sequence ID" value="WAR12387.1"/>
    <property type="molecule type" value="Genomic_DNA"/>
</dbReference>
<feature type="compositionally biased region" description="Low complexity" evidence="1">
    <location>
        <begin position="633"/>
        <end position="651"/>
    </location>
</feature>
<organism evidence="2 3">
    <name type="scientific">Mya arenaria</name>
    <name type="common">Soft-shell clam</name>
    <dbReference type="NCBI Taxonomy" id="6604"/>
    <lineage>
        <taxon>Eukaryota</taxon>
        <taxon>Metazoa</taxon>
        <taxon>Spiralia</taxon>
        <taxon>Lophotrochozoa</taxon>
        <taxon>Mollusca</taxon>
        <taxon>Bivalvia</taxon>
        <taxon>Autobranchia</taxon>
        <taxon>Heteroconchia</taxon>
        <taxon>Euheterodonta</taxon>
        <taxon>Imparidentia</taxon>
        <taxon>Neoheterodontei</taxon>
        <taxon>Myida</taxon>
        <taxon>Myoidea</taxon>
        <taxon>Myidae</taxon>
        <taxon>Mya</taxon>
    </lineage>
</organism>
<dbReference type="Gene3D" id="3.40.50.300">
    <property type="entry name" value="P-loop containing nucleotide triphosphate hydrolases"/>
    <property type="match status" value="1"/>
</dbReference>
<keyword evidence="3" id="KW-1185">Reference proteome</keyword>
<feature type="region of interest" description="Disordered" evidence="1">
    <location>
        <begin position="618"/>
        <end position="651"/>
    </location>
</feature>
<proteinExistence type="predicted"/>
<feature type="non-terminal residue" evidence="2">
    <location>
        <position position="671"/>
    </location>
</feature>
<evidence type="ECO:0000313" key="2">
    <source>
        <dbReference type="EMBL" id="WAR12387.1"/>
    </source>
</evidence>
<sequence>MSKFDPEVQVMAQHVGFHGNRVHPWDSLVTQIWDDLIDEDRQNLVQIYRESVDGIDDFDTDSVFRNRIGVCICGLGGQGKSCLATQICWTLHEEHNWSVVKVDLRNKKRTEDVWKSVLSKVGAHTPEEANLPKLLNLLKTFICEKTNDDNDDKRVLKPLDEEDGIKLLNTCSTMDIEYDIATEIVRKCACSPLAITIVSELLKNGIYSPERLAVHLNIDKNVTKGVGIHKIIQEAVNCLKEPPRVALICLTVFQSSPFDMKSAQKVIGLKNSRECTSLLQALHESHLLEVEFYKIMADEAHYLKTHSKSFKRKTFLEKKFVSDLADILLSDVMKRRMFESEAKRALKVALRGLHGDPFYEPIVHALFHKVKGLVRWKQLKFDEGLNHLNLSLSFYEHYRDFGTEYNMLVCQVKSYIAQVNIDIGNLDVADQCLHEGLNKIKAMIEPPSQSCHDDLATELHWDIPSYYLHWAEIHIAKAKSTSDPDIRAQLSLDEKLKLDYLDNYYSKVKLLADILIEKGLLDEAKKNAEFVLDRRRGILQPPHFKYTESDLENGAYDSVAKSRVKAVREMMWTPMEMLMKLFSKGGREGSGGSEEFGAADQQLQGLENLTEEQRDNFVEGFGGMPSRHDSGHGHSSSDLGDSFSSGSGSMSARIQRMHIEKSVSLEDNVFE</sequence>
<gene>
    <name evidence="2" type="ORF">MAR_026567</name>
</gene>
<evidence type="ECO:0000313" key="3">
    <source>
        <dbReference type="Proteomes" id="UP001164746"/>
    </source>
</evidence>
<dbReference type="SUPFAM" id="SSF52540">
    <property type="entry name" value="P-loop containing nucleoside triphosphate hydrolases"/>
    <property type="match status" value="1"/>
</dbReference>